<comment type="caution">
    <text evidence="2">The sequence shown here is derived from an EMBL/GenBank/DDBJ whole genome shotgun (WGS) entry which is preliminary data.</text>
</comment>
<protein>
    <submittedName>
        <fullName evidence="2">Uncharacterized protein</fullName>
    </submittedName>
</protein>
<proteinExistence type="predicted"/>
<organism evidence="2 3">
    <name type="scientific">Ilex paraguariensis</name>
    <name type="common">yerba mate</name>
    <dbReference type="NCBI Taxonomy" id="185542"/>
    <lineage>
        <taxon>Eukaryota</taxon>
        <taxon>Viridiplantae</taxon>
        <taxon>Streptophyta</taxon>
        <taxon>Embryophyta</taxon>
        <taxon>Tracheophyta</taxon>
        <taxon>Spermatophyta</taxon>
        <taxon>Magnoliopsida</taxon>
        <taxon>eudicotyledons</taxon>
        <taxon>Gunneridae</taxon>
        <taxon>Pentapetalae</taxon>
        <taxon>asterids</taxon>
        <taxon>campanulids</taxon>
        <taxon>Aquifoliales</taxon>
        <taxon>Aquifoliaceae</taxon>
        <taxon>Ilex</taxon>
    </lineage>
</organism>
<feature type="region of interest" description="Disordered" evidence="1">
    <location>
        <begin position="1"/>
        <end position="36"/>
    </location>
</feature>
<keyword evidence="3" id="KW-1185">Reference proteome</keyword>
<dbReference type="PANTHER" id="PTHR35484">
    <property type="entry name" value="OUTER ENVELOPE PORE PROTEIN 37, CHLOROPLASTIC"/>
    <property type="match status" value="1"/>
</dbReference>
<dbReference type="AlphaFoldDB" id="A0ABC8UMS1"/>
<name>A0ABC8UMS1_9AQUA</name>
<dbReference type="Proteomes" id="UP001642360">
    <property type="component" value="Unassembled WGS sequence"/>
</dbReference>
<sequence length="308" mass="33290">MVDSISISRNPNSLVPQSTSGDPPPPPTYAGVTAGGGGGGGGGGFLALPKRPPIRVTSEFDSDSSIFFHKISCKFFDSLAKLKLSFQNDKKGEISEPQLVFKSKYLSLNYEFEEHNALVEGFFDFAPGLQLRAVHDVKVVQKNVLMKKMEVFGPCKEVSLNGRIPMYYPLDAVCKSQGAPLAPQLVSGEGTLMKCVRRMPWGSSSSVQKSRCTPCTSTGLRRGDIDEVRASHALGIKLKVQSVQKSRCTPCTSTGLRRGDIDEVRASHALGIKLKDSSEQKKALFKAVNSPPVKSNLASNISVKNNLD</sequence>
<dbReference type="PANTHER" id="PTHR35484:SF2">
    <property type="entry name" value="OUTER ENVELOPE PORE PROTEIN 37, CHLOROPLASTIC"/>
    <property type="match status" value="1"/>
</dbReference>
<gene>
    <name evidence="2" type="ORF">ILEXP_LOCUS52412</name>
</gene>
<accession>A0ABC8UMS1</accession>
<dbReference type="EMBL" id="CAUOFW020008280">
    <property type="protein sequence ID" value="CAK9182274.1"/>
    <property type="molecule type" value="Genomic_DNA"/>
</dbReference>
<evidence type="ECO:0000256" key="1">
    <source>
        <dbReference type="SAM" id="MobiDB-lite"/>
    </source>
</evidence>
<feature type="compositionally biased region" description="Polar residues" evidence="1">
    <location>
        <begin position="1"/>
        <end position="21"/>
    </location>
</feature>
<evidence type="ECO:0000313" key="2">
    <source>
        <dbReference type="EMBL" id="CAK9182274.1"/>
    </source>
</evidence>
<dbReference type="InterPro" id="IPR038951">
    <property type="entry name" value="OEP37-like"/>
</dbReference>
<evidence type="ECO:0000313" key="3">
    <source>
        <dbReference type="Proteomes" id="UP001642360"/>
    </source>
</evidence>
<reference evidence="2 3" key="1">
    <citation type="submission" date="2024-02" db="EMBL/GenBank/DDBJ databases">
        <authorList>
            <person name="Vignale AGUSTIN F."/>
            <person name="Sosa J E."/>
            <person name="Modenutti C."/>
        </authorList>
    </citation>
    <scope>NUCLEOTIDE SEQUENCE [LARGE SCALE GENOMIC DNA]</scope>
</reference>